<organism evidence="6 7">
    <name type="scientific">Roseospirillum parvum</name>
    <dbReference type="NCBI Taxonomy" id="83401"/>
    <lineage>
        <taxon>Bacteria</taxon>
        <taxon>Pseudomonadati</taxon>
        <taxon>Pseudomonadota</taxon>
        <taxon>Alphaproteobacteria</taxon>
        <taxon>Rhodospirillales</taxon>
        <taxon>Rhodospirillaceae</taxon>
        <taxon>Roseospirillum</taxon>
    </lineage>
</organism>
<comment type="similarity">
    <text evidence="2">Belongs to the serine/threonine dehydratase family.</text>
</comment>
<dbReference type="GO" id="GO:0003941">
    <property type="term" value="F:L-serine ammonia-lyase activity"/>
    <property type="evidence" value="ECO:0007669"/>
    <property type="project" value="TreeGrafter"/>
</dbReference>
<dbReference type="CDD" id="cd01562">
    <property type="entry name" value="Thr-dehyd"/>
    <property type="match status" value="1"/>
</dbReference>
<evidence type="ECO:0000256" key="1">
    <source>
        <dbReference type="ARBA" id="ARBA00001933"/>
    </source>
</evidence>
<evidence type="ECO:0000256" key="2">
    <source>
        <dbReference type="ARBA" id="ARBA00010869"/>
    </source>
</evidence>
<dbReference type="Gene3D" id="3.40.50.1100">
    <property type="match status" value="2"/>
</dbReference>
<dbReference type="PROSITE" id="PS00165">
    <property type="entry name" value="DEHYDRATASE_SER_THR"/>
    <property type="match status" value="1"/>
</dbReference>
<feature type="domain" description="Tryptophan synthase beta chain-like PALP" evidence="5">
    <location>
        <begin position="19"/>
        <end position="313"/>
    </location>
</feature>
<reference evidence="7" key="1">
    <citation type="submission" date="2016-10" db="EMBL/GenBank/DDBJ databases">
        <authorList>
            <person name="Varghese N."/>
            <person name="Submissions S."/>
        </authorList>
    </citation>
    <scope>NUCLEOTIDE SEQUENCE [LARGE SCALE GENOMIC DNA]</scope>
    <source>
        <strain evidence="7">930I</strain>
    </source>
</reference>
<protein>
    <submittedName>
        <fullName evidence="6">Threonine dehydratase</fullName>
    </submittedName>
</protein>
<dbReference type="InterPro" id="IPR001926">
    <property type="entry name" value="TrpB-like_PALP"/>
</dbReference>
<evidence type="ECO:0000259" key="5">
    <source>
        <dbReference type="Pfam" id="PF00291"/>
    </source>
</evidence>
<dbReference type="GO" id="GO:0030170">
    <property type="term" value="F:pyridoxal phosphate binding"/>
    <property type="evidence" value="ECO:0007669"/>
    <property type="project" value="InterPro"/>
</dbReference>
<dbReference type="PANTHER" id="PTHR48078:SF6">
    <property type="entry name" value="L-THREONINE DEHYDRATASE CATABOLIC TDCB"/>
    <property type="match status" value="1"/>
</dbReference>
<name>A0A1G7YFA8_9PROT</name>
<dbReference type="PANTHER" id="PTHR48078">
    <property type="entry name" value="THREONINE DEHYDRATASE, MITOCHONDRIAL-RELATED"/>
    <property type="match status" value="1"/>
</dbReference>
<dbReference type="STRING" id="83401.SAMN05421742_103287"/>
<dbReference type="Proteomes" id="UP000217076">
    <property type="component" value="Unassembled WGS sequence"/>
</dbReference>
<proteinExistence type="inferred from homology"/>
<dbReference type="AlphaFoldDB" id="A0A1G7YFA8"/>
<dbReference type="GO" id="GO:0006567">
    <property type="term" value="P:L-threonine catabolic process"/>
    <property type="evidence" value="ECO:0007669"/>
    <property type="project" value="TreeGrafter"/>
</dbReference>
<dbReference type="OrthoDB" id="9811476at2"/>
<keyword evidence="3" id="KW-0663">Pyridoxal phosphate</keyword>
<evidence type="ECO:0000313" key="7">
    <source>
        <dbReference type="Proteomes" id="UP000217076"/>
    </source>
</evidence>
<evidence type="ECO:0000256" key="3">
    <source>
        <dbReference type="ARBA" id="ARBA00022898"/>
    </source>
</evidence>
<dbReference type="SUPFAM" id="SSF53686">
    <property type="entry name" value="Tryptophan synthase beta subunit-like PLP-dependent enzymes"/>
    <property type="match status" value="1"/>
</dbReference>
<accession>A0A1G7YFA8</accession>
<dbReference type="InterPro" id="IPR036052">
    <property type="entry name" value="TrpB-like_PALP_sf"/>
</dbReference>
<evidence type="ECO:0000256" key="4">
    <source>
        <dbReference type="ARBA" id="ARBA00023239"/>
    </source>
</evidence>
<comment type="cofactor">
    <cofactor evidence="1">
        <name>pyridoxal 5'-phosphate</name>
        <dbReference type="ChEBI" id="CHEBI:597326"/>
    </cofactor>
</comment>
<dbReference type="GO" id="GO:0009097">
    <property type="term" value="P:isoleucine biosynthetic process"/>
    <property type="evidence" value="ECO:0007669"/>
    <property type="project" value="TreeGrafter"/>
</dbReference>
<keyword evidence="7" id="KW-1185">Reference proteome</keyword>
<dbReference type="EMBL" id="FNCV01000003">
    <property type="protein sequence ID" value="SDG95123.1"/>
    <property type="molecule type" value="Genomic_DNA"/>
</dbReference>
<evidence type="ECO:0000313" key="6">
    <source>
        <dbReference type="EMBL" id="SDG95123.1"/>
    </source>
</evidence>
<dbReference type="Pfam" id="PF00291">
    <property type="entry name" value="PALP"/>
    <property type="match status" value="1"/>
</dbReference>
<dbReference type="InterPro" id="IPR050147">
    <property type="entry name" value="Ser/Thr_Dehydratase"/>
</dbReference>
<dbReference type="RefSeq" id="WP_092617224.1">
    <property type="nucleotide sequence ID" value="NZ_FNCV01000003.1"/>
</dbReference>
<dbReference type="GO" id="GO:0006565">
    <property type="term" value="P:L-serine catabolic process"/>
    <property type="evidence" value="ECO:0007669"/>
    <property type="project" value="TreeGrafter"/>
</dbReference>
<dbReference type="InterPro" id="IPR000634">
    <property type="entry name" value="Ser/Thr_deHydtase_PyrdxlP-BS"/>
</dbReference>
<dbReference type="GO" id="GO:0004794">
    <property type="term" value="F:threonine deaminase activity"/>
    <property type="evidence" value="ECO:0007669"/>
    <property type="project" value="TreeGrafter"/>
</dbReference>
<dbReference type="FunFam" id="3.40.50.1100:FF:000005">
    <property type="entry name" value="Threonine dehydratase catabolic"/>
    <property type="match status" value="1"/>
</dbReference>
<gene>
    <name evidence="6" type="ORF">SAMN05421742_103287</name>
</gene>
<keyword evidence="4" id="KW-0456">Lyase</keyword>
<sequence>MTRPPSHDRILAAADRLAGLIGPTPLLPSPALAQASGAAAVWLKVEALQHTGSFKLRGASNRLALIPEESRPAGVVTCSSGNHAQAVAWAAARLGMPAAIVMPTDAPPVKRQRTEALGAEIHPYDRWREDREALARALTEARGATFVHPYEDPEVIAGQGTVGLELVAQCRAANGQPPQTVLVPCGGGGLSAGVALAVDALAPGCRVLAVEPEGLDDTARSLRAGRRLANPPEARSICDALLAPEPGALTFSLNRALLAGGLAVGDGEVRRAMGWLFREHRVVAEPGGVVGVAALLARRLEVTGQRVVVVVSGGNVDPTLYAEVLGEMAGPAPGSA</sequence>